<feature type="domain" description="AB hydrolase-1" evidence="2">
    <location>
        <begin position="2"/>
        <end position="100"/>
    </location>
</feature>
<dbReference type="SUPFAM" id="SSF53474">
    <property type="entry name" value="alpha/beta-Hydrolases"/>
    <property type="match status" value="1"/>
</dbReference>
<dbReference type="Pfam" id="PF00561">
    <property type="entry name" value="Abhydrolase_1"/>
    <property type="match status" value="1"/>
</dbReference>
<dbReference type="PRINTS" id="PR00111">
    <property type="entry name" value="ABHYDROLASE"/>
</dbReference>
<dbReference type="InterPro" id="IPR000639">
    <property type="entry name" value="Epox_hydrolase-like"/>
</dbReference>
<keyword evidence="4" id="KW-1185">Reference proteome</keyword>
<organism evidence="3 4">
    <name type="scientific">Methylobacterium marchantiae</name>
    <dbReference type="NCBI Taxonomy" id="600331"/>
    <lineage>
        <taxon>Bacteria</taxon>
        <taxon>Pseudomonadati</taxon>
        <taxon>Pseudomonadota</taxon>
        <taxon>Alphaproteobacteria</taxon>
        <taxon>Hyphomicrobiales</taxon>
        <taxon>Methylobacteriaceae</taxon>
        <taxon>Methylobacterium</taxon>
    </lineage>
</organism>
<name>A0ABW3WU24_9HYPH</name>
<gene>
    <name evidence="3" type="ORF">ACFQ4G_04475</name>
</gene>
<accession>A0ABW3WU24</accession>
<proteinExistence type="predicted"/>
<dbReference type="InterPro" id="IPR000073">
    <property type="entry name" value="AB_hydrolase_1"/>
</dbReference>
<dbReference type="Proteomes" id="UP001597176">
    <property type="component" value="Unassembled WGS sequence"/>
</dbReference>
<evidence type="ECO:0000259" key="2">
    <source>
        <dbReference type="Pfam" id="PF00561"/>
    </source>
</evidence>
<dbReference type="EMBL" id="JBHTND010000004">
    <property type="protein sequence ID" value="MFD1300839.1"/>
    <property type="molecule type" value="Genomic_DNA"/>
</dbReference>
<evidence type="ECO:0000313" key="3">
    <source>
        <dbReference type="EMBL" id="MFD1300839.1"/>
    </source>
</evidence>
<dbReference type="InterPro" id="IPR029058">
    <property type="entry name" value="AB_hydrolase_fold"/>
</dbReference>
<evidence type="ECO:0000313" key="4">
    <source>
        <dbReference type="Proteomes" id="UP001597176"/>
    </source>
</evidence>
<dbReference type="PANTHER" id="PTHR43329">
    <property type="entry name" value="EPOXIDE HYDROLASE"/>
    <property type="match status" value="1"/>
</dbReference>
<sequence length="250" mass="27217">MLLHGWPQTWAAWRATMAAFSDRFTVIAPDLRGLGLSERTQSGYDKRTIAEDIRALIALEAGGRATVVGHDMGGKAAFVLAHLYPKSVTRLVLVDCLVPGTENTDALRGGAWHYGFHMAPDVPEMLTAGRERAYIREQIRAWSYRKDAVAEDAISEHARHYASPGGMTAGFNYYRALPADAALVTTFADRRLPMPVLAIAGQYGVGSKLADALHGGAPNLTAVIAEHSGHFVAEEVPEFFQAQLERFLLA</sequence>
<comment type="caution">
    <text evidence="3">The sequence shown here is derived from an EMBL/GenBank/DDBJ whole genome shotgun (WGS) entry which is preliminary data.</text>
</comment>
<protein>
    <submittedName>
        <fullName evidence="3">Alpha/beta fold hydrolase</fullName>
    </submittedName>
</protein>
<dbReference type="GO" id="GO:0016787">
    <property type="term" value="F:hydrolase activity"/>
    <property type="evidence" value="ECO:0007669"/>
    <property type="project" value="UniProtKB-KW"/>
</dbReference>
<keyword evidence="1 3" id="KW-0378">Hydrolase</keyword>
<evidence type="ECO:0000256" key="1">
    <source>
        <dbReference type="ARBA" id="ARBA00022801"/>
    </source>
</evidence>
<dbReference type="PRINTS" id="PR00412">
    <property type="entry name" value="EPOXHYDRLASE"/>
</dbReference>
<dbReference type="Gene3D" id="3.40.50.1820">
    <property type="entry name" value="alpha/beta hydrolase"/>
    <property type="match status" value="1"/>
</dbReference>
<reference evidence="4" key="1">
    <citation type="journal article" date="2019" name="Int. J. Syst. Evol. Microbiol.">
        <title>The Global Catalogue of Microorganisms (GCM) 10K type strain sequencing project: providing services to taxonomists for standard genome sequencing and annotation.</title>
        <authorList>
            <consortium name="The Broad Institute Genomics Platform"/>
            <consortium name="The Broad Institute Genome Sequencing Center for Infectious Disease"/>
            <person name="Wu L."/>
            <person name="Ma J."/>
        </authorList>
    </citation>
    <scope>NUCLEOTIDE SEQUENCE [LARGE SCALE GENOMIC DNA]</scope>
    <source>
        <strain evidence="4">CCUG 56108</strain>
    </source>
</reference>